<accession>A0A1G2EGS9</accession>
<evidence type="ECO:0000313" key="1">
    <source>
        <dbReference type="EMBL" id="OGZ24580.1"/>
    </source>
</evidence>
<organism evidence="1 2">
    <name type="scientific">Candidatus Nealsonbacteria bacterium RIFCSPLOWO2_01_FULL_43_32</name>
    <dbReference type="NCBI Taxonomy" id="1801672"/>
    <lineage>
        <taxon>Bacteria</taxon>
        <taxon>Candidatus Nealsoniibacteriota</taxon>
    </lineage>
</organism>
<sequence length="142" mass="15587">MKSKIFFVLVLIILGLAGYGYFKSIPGVEPGTGDLPRIEITPKSFDFGEVQYGEIAEYNFKIKNMGSAVLEIKRVATSCSCTTVKVLKEVIAPGEETDLQVAYNTSAMSGPHGLGYQERIIYIKSSDPLNPQVEVMIKAYVN</sequence>
<gene>
    <name evidence="1" type="ORF">A2896_00505</name>
</gene>
<protein>
    <recommendedName>
        <fullName evidence="3">DUF1573 domain-containing protein</fullName>
    </recommendedName>
</protein>
<dbReference type="Pfam" id="PF07610">
    <property type="entry name" value="DUF1573"/>
    <property type="match status" value="1"/>
</dbReference>
<dbReference type="AlphaFoldDB" id="A0A1G2EGS9"/>
<proteinExistence type="predicted"/>
<dbReference type="InterPro" id="IPR011467">
    <property type="entry name" value="DUF1573"/>
</dbReference>
<evidence type="ECO:0008006" key="3">
    <source>
        <dbReference type="Google" id="ProtNLM"/>
    </source>
</evidence>
<name>A0A1G2EGS9_9BACT</name>
<dbReference type="Proteomes" id="UP000178647">
    <property type="component" value="Unassembled WGS sequence"/>
</dbReference>
<reference evidence="1 2" key="1">
    <citation type="journal article" date="2016" name="Nat. Commun.">
        <title>Thousands of microbial genomes shed light on interconnected biogeochemical processes in an aquifer system.</title>
        <authorList>
            <person name="Anantharaman K."/>
            <person name="Brown C.T."/>
            <person name="Hug L.A."/>
            <person name="Sharon I."/>
            <person name="Castelle C.J."/>
            <person name="Probst A.J."/>
            <person name="Thomas B.C."/>
            <person name="Singh A."/>
            <person name="Wilkins M.J."/>
            <person name="Karaoz U."/>
            <person name="Brodie E.L."/>
            <person name="Williams K.H."/>
            <person name="Hubbard S.S."/>
            <person name="Banfield J.F."/>
        </authorList>
    </citation>
    <scope>NUCLEOTIDE SEQUENCE [LARGE SCALE GENOMIC DNA]</scope>
</reference>
<dbReference type="STRING" id="1801672.A2896_00505"/>
<dbReference type="Gene3D" id="2.60.40.10">
    <property type="entry name" value="Immunoglobulins"/>
    <property type="match status" value="1"/>
</dbReference>
<dbReference type="PANTHER" id="PTHR37833:SF1">
    <property type="entry name" value="SIGNAL PEPTIDE PROTEIN"/>
    <property type="match status" value="1"/>
</dbReference>
<dbReference type="EMBL" id="MHMH01000008">
    <property type="protein sequence ID" value="OGZ24580.1"/>
    <property type="molecule type" value="Genomic_DNA"/>
</dbReference>
<comment type="caution">
    <text evidence="1">The sequence shown here is derived from an EMBL/GenBank/DDBJ whole genome shotgun (WGS) entry which is preliminary data.</text>
</comment>
<dbReference type="PANTHER" id="PTHR37833">
    <property type="entry name" value="LIPOPROTEIN-RELATED"/>
    <property type="match status" value="1"/>
</dbReference>
<evidence type="ECO:0000313" key="2">
    <source>
        <dbReference type="Proteomes" id="UP000178647"/>
    </source>
</evidence>
<dbReference type="InterPro" id="IPR013783">
    <property type="entry name" value="Ig-like_fold"/>
</dbReference>